<organism evidence="3 4">
    <name type="scientific">Paramecium primaurelia</name>
    <dbReference type="NCBI Taxonomy" id="5886"/>
    <lineage>
        <taxon>Eukaryota</taxon>
        <taxon>Sar</taxon>
        <taxon>Alveolata</taxon>
        <taxon>Ciliophora</taxon>
        <taxon>Intramacronucleata</taxon>
        <taxon>Oligohymenophorea</taxon>
        <taxon>Peniculida</taxon>
        <taxon>Parameciidae</taxon>
        <taxon>Paramecium</taxon>
    </lineage>
</organism>
<name>A0A8S1QG72_PARPR</name>
<feature type="transmembrane region" description="Helical" evidence="2">
    <location>
        <begin position="166"/>
        <end position="185"/>
    </location>
</feature>
<evidence type="ECO:0000256" key="2">
    <source>
        <dbReference type="SAM" id="Phobius"/>
    </source>
</evidence>
<gene>
    <name evidence="3" type="ORF">PPRIM_AZ9-3.1.T1600093</name>
</gene>
<evidence type="ECO:0000313" key="4">
    <source>
        <dbReference type="Proteomes" id="UP000688137"/>
    </source>
</evidence>
<feature type="transmembrane region" description="Helical" evidence="2">
    <location>
        <begin position="128"/>
        <end position="154"/>
    </location>
</feature>
<evidence type="ECO:0000256" key="1">
    <source>
        <dbReference type="SAM" id="Coils"/>
    </source>
</evidence>
<feature type="transmembrane region" description="Helical" evidence="2">
    <location>
        <begin position="281"/>
        <end position="302"/>
    </location>
</feature>
<comment type="caution">
    <text evidence="3">The sequence shown here is derived from an EMBL/GenBank/DDBJ whole genome shotgun (WGS) entry which is preliminary data.</text>
</comment>
<sequence length="355" mass="42422">MELEESCSSFKDLDDDGSDIFKSLIDDDSDYLSRNQCTIQINNQLQRSVVQDSSSLVRGSEQSVESDQSFIIEQPILIKKEQSRQFHNRLELILQRTRPKRKQEKQRFSLDTSAILIKLLNSKRLYRLVFNFYIFLNIIFRIMCLVITFLQSIVYSLDNRWSCWGSLGGFCLTRILFGLSIYKLLNIGEFTKDKSIKIVYETYLKWFEDTQIKIRQLERETNSLIRRNQSDEDQFFKQTKEIYRLQKQLLFLKTYQIFIPPELSFLYFRKQSNGFFQVQNFIMKSIELFFFMPAFLYFITVFNVRDVERIVILDFTEHQIQHIFIILVILDNIIFIFISLALLYLGNNKKKVKPI</sequence>
<protein>
    <recommendedName>
        <fullName evidence="5">Transmembrane protein</fullName>
    </recommendedName>
</protein>
<evidence type="ECO:0008006" key="5">
    <source>
        <dbReference type="Google" id="ProtNLM"/>
    </source>
</evidence>
<keyword evidence="2" id="KW-1133">Transmembrane helix</keyword>
<keyword evidence="1" id="KW-0175">Coiled coil</keyword>
<dbReference type="EMBL" id="CAJJDM010000165">
    <property type="protein sequence ID" value="CAD8114603.1"/>
    <property type="molecule type" value="Genomic_DNA"/>
</dbReference>
<dbReference type="AlphaFoldDB" id="A0A8S1QG72"/>
<evidence type="ECO:0000313" key="3">
    <source>
        <dbReference type="EMBL" id="CAD8114603.1"/>
    </source>
</evidence>
<reference evidence="3" key="1">
    <citation type="submission" date="2021-01" db="EMBL/GenBank/DDBJ databases">
        <authorList>
            <consortium name="Genoscope - CEA"/>
            <person name="William W."/>
        </authorList>
    </citation>
    <scope>NUCLEOTIDE SEQUENCE</scope>
</reference>
<dbReference type="OMA" id="YQIFIPP"/>
<dbReference type="Proteomes" id="UP000688137">
    <property type="component" value="Unassembled WGS sequence"/>
</dbReference>
<keyword evidence="4" id="KW-1185">Reference proteome</keyword>
<proteinExistence type="predicted"/>
<feature type="transmembrane region" description="Helical" evidence="2">
    <location>
        <begin position="322"/>
        <end position="345"/>
    </location>
</feature>
<feature type="coiled-coil region" evidence="1">
    <location>
        <begin position="207"/>
        <end position="234"/>
    </location>
</feature>
<keyword evidence="2" id="KW-0812">Transmembrane</keyword>
<accession>A0A8S1QG72</accession>
<keyword evidence="2" id="KW-0472">Membrane</keyword>